<keyword evidence="2" id="KW-1133">Transmembrane helix</keyword>
<evidence type="ECO:0000256" key="1">
    <source>
        <dbReference type="SAM" id="MobiDB-lite"/>
    </source>
</evidence>
<dbReference type="Gene3D" id="2.130.10.10">
    <property type="entry name" value="YVTN repeat-like/Quinoprotein amine dehydrogenase"/>
    <property type="match status" value="1"/>
</dbReference>
<proteinExistence type="predicted"/>
<organism evidence="4 5">
    <name type="scientific">Cellulomonas fulva</name>
    <dbReference type="NCBI Taxonomy" id="2835530"/>
    <lineage>
        <taxon>Bacteria</taxon>
        <taxon>Bacillati</taxon>
        <taxon>Actinomycetota</taxon>
        <taxon>Actinomycetes</taxon>
        <taxon>Micrococcales</taxon>
        <taxon>Cellulomonadaceae</taxon>
        <taxon>Cellulomonas</taxon>
    </lineage>
</organism>
<name>A0ABS5TY73_9CELL</name>
<evidence type="ECO:0000313" key="5">
    <source>
        <dbReference type="Proteomes" id="UP000722125"/>
    </source>
</evidence>
<evidence type="ECO:0000313" key="4">
    <source>
        <dbReference type="EMBL" id="MBT0994105.1"/>
    </source>
</evidence>
<dbReference type="InterPro" id="IPR018391">
    <property type="entry name" value="PQQ_b-propeller_rpt"/>
</dbReference>
<keyword evidence="5" id="KW-1185">Reference proteome</keyword>
<dbReference type="InterPro" id="IPR011047">
    <property type="entry name" value="Quinoprotein_ADH-like_sf"/>
</dbReference>
<dbReference type="PANTHER" id="PTHR34512:SF30">
    <property type="entry name" value="OUTER MEMBRANE PROTEIN ASSEMBLY FACTOR BAMB"/>
    <property type="match status" value="1"/>
</dbReference>
<dbReference type="InterPro" id="IPR015943">
    <property type="entry name" value="WD40/YVTN_repeat-like_dom_sf"/>
</dbReference>
<protein>
    <submittedName>
        <fullName evidence="4">PQQ-binding-like beta-propeller repeat protein</fullName>
    </submittedName>
</protein>
<sequence length="491" mass="50697">MARARAMQTVELTEDGAPAGPALPAAGRHGRRAGIAGVLVVVLAGALLVGQATLDARHRADVRRIAALPGAVAPVPDEPSVRWTLDAELLEALRLETPVRLTDGSGELYVGAVARSDGSVEAVGIEATNGARRWTTTLTGTAREDVRSGAPGTGCVVAHASSDEGPVLACLLTFHHDADGPLAPPRRAQVAVFDARAGEVLARFPVPAQASRLAVVDGTAAVAWRVLGAVDLEARDLTTGALRWRTSLSVPRSGTPMFGATSGAPRVGRVQLQSAAGLLVVAAGQETYLLTADGQERGDGARQPAYVREATPGRLVLLVVDGEIGSLTVRPHAPDQVVDGAVALPTLDDGSADVVLTVDDGLRGRDPDDGRVLWRVAGRDSGLVVLDGVAYQATDRDLLRAVDVATGEVLWHVPARPGRYGTGVLTDGDRLYVEARTLFGPGGTAVLLAYGLDGLPQAEILPPPGWTSLELRGGVVVATSDDASRGAILGP</sequence>
<feature type="domain" description="Pyrrolo-quinoline quinone repeat" evidence="3">
    <location>
        <begin position="363"/>
        <end position="435"/>
    </location>
</feature>
<evidence type="ECO:0000256" key="2">
    <source>
        <dbReference type="SAM" id="Phobius"/>
    </source>
</evidence>
<dbReference type="Pfam" id="PF13360">
    <property type="entry name" value="PQQ_2"/>
    <property type="match status" value="1"/>
</dbReference>
<dbReference type="Gene3D" id="2.40.128.630">
    <property type="match status" value="1"/>
</dbReference>
<comment type="caution">
    <text evidence="4">The sequence shown here is derived from an EMBL/GenBank/DDBJ whole genome shotgun (WGS) entry which is preliminary data.</text>
</comment>
<keyword evidence="2" id="KW-0472">Membrane</keyword>
<dbReference type="InterPro" id="IPR002372">
    <property type="entry name" value="PQQ_rpt_dom"/>
</dbReference>
<feature type="compositionally biased region" description="Low complexity" evidence="1">
    <location>
        <begin position="16"/>
        <end position="25"/>
    </location>
</feature>
<dbReference type="SUPFAM" id="SSF50998">
    <property type="entry name" value="Quinoprotein alcohol dehydrogenase-like"/>
    <property type="match status" value="1"/>
</dbReference>
<feature type="transmembrane region" description="Helical" evidence="2">
    <location>
        <begin position="33"/>
        <end position="54"/>
    </location>
</feature>
<dbReference type="PANTHER" id="PTHR34512">
    <property type="entry name" value="CELL SURFACE PROTEIN"/>
    <property type="match status" value="1"/>
</dbReference>
<dbReference type="Proteomes" id="UP000722125">
    <property type="component" value="Unassembled WGS sequence"/>
</dbReference>
<keyword evidence="2" id="KW-0812">Transmembrane</keyword>
<dbReference type="RefSeq" id="WP_214348711.1">
    <property type="nucleotide sequence ID" value="NZ_JAHBOH010000001.1"/>
</dbReference>
<dbReference type="EMBL" id="JAHBOH010000001">
    <property type="protein sequence ID" value="MBT0994105.1"/>
    <property type="molecule type" value="Genomic_DNA"/>
</dbReference>
<reference evidence="4 5" key="1">
    <citation type="submission" date="2021-05" db="EMBL/GenBank/DDBJ databases">
        <title>Description of Cellulomonas sp. DKR-3 sp. nov.</title>
        <authorList>
            <person name="Dahal R.H."/>
            <person name="Chaudhary D.K."/>
        </authorList>
    </citation>
    <scope>NUCLEOTIDE SEQUENCE [LARGE SCALE GENOMIC DNA]</scope>
    <source>
        <strain evidence="4 5">DKR-3</strain>
    </source>
</reference>
<gene>
    <name evidence="4" type="ORF">KIN34_07385</name>
</gene>
<evidence type="ECO:0000259" key="3">
    <source>
        <dbReference type="Pfam" id="PF13360"/>
    </source>
</evidence>
<feature type="region of interest" description="Disordered" evidence="1">
    <location>
        <begin position="1"/>
        <end position="25"/>
    </location>
</feature>
<accession>A0ABS5TY73</accession>
<dbReference type="SMART" id="SM00564">
    <property type="entry name" value="PQQ"/>
    <property type="match status" value="2"/>
</dbReference>